<dbReference type="InterPro" id="IPR018200">
    <property type="entry name" value="USP_CS"/>
</dbReference>
<evidence type="ECO:0000256" key="2">
    <source>
        <dbReference type="ARBA" id="ARBA00009085"/>
    </source>
</evidence>
<gene>
    <name evidence="10" type="ORF">ACJ72_02673</name>
</gene>
<evidence type="ECO:0000256" key="5">
    <source>
        <dbReference type="ARBA" id="ARBA00022786"/>
    </source>
</evidence>
<evidence type="ECO:0000256" key="1">
    <source>
        <dbReference type="ARBA" id="ARBA00000707"/>
    </source>
</evidence>
<dbReference type="PROSITE" id="PS50235">
    <property type="entry name" value="USP_3"/>
    <property type="match status" value="1"/>
</dbReference>
<evidence type="ECO:0000313" key="10">
    <source>
        <dbReference type="EMBL" id="OAX82973.1"/>
    </source>
</evidence>
<feature type="compositionally biased region" description="Polar residues" evidence="8">
    <location>
        <begin position="663"/>
        <end position="673"/>
    </location>
</feature>
<dbReference type="PANTHER" id="PTHR24006">
    <property type="entry name" value="UBIQUITIN CARBOXYL-TERMINAL HYDROLASE"/>
    <property type="match status" value="1"/>
</dbReference>
<evidence type="ECO:0000256" key="4">
    <source>
        <dbReference type="ARBA" id="ARBA00022670"/>
    </source>
</evidence>
<keyword evidence="7" id="KW-0788">Thiol protease</keyword>
<dbReference type="GO" id="GO:0016579">
    <property type="term" value="P:protein deubiquitination"/>
    <property type="evidence" value="ECO:0007669"/>
    <property type="project" value="InterPro"/>
</dbReference>
<dbReference type="GO" id="GO:0006508">
    <property type="term" value="P:proteolysis"/>
    <property type="evidence" value="ECO:0007669"/>
    <property type="project" value="UniProtKB-KW"/>
</dbReference>
<dbReference type="Pfam" id="PF00443">
    <property type="entry name" value="UCH"/>
    <property type="match status" value="1"/>
</dbReference>
<dbReference type="STRING" id="1658172.A0A1B7P1R7"/>
<dbReference type="PROSITE" id="PS00973">
    <property type="entry name" value="USP_2"/>
    <property type="match status" value="1"/>
</dbReference>
<dbReference type="Proteomes" id="UP000091918">
    <property type="component" value="Unassembled WGS sequence"/>
</dbReference>
<dbReference type="AlphaFoldDB" id="A0A1B7P1R7"/>
<dbReference type="EC" id="3.4.19.12" evidence="3"/>
<evidence type="ECO:0000256" key="6">
    <source>
        <dbReference type="ARBA" id="ARBA00022801"/>
    </source>
</evidence>
<dbReference type="InterPro" id="IPR050164">
    <property type="entry name" value="Peptidase_C19"/>
</dbReference>
<evidence type="ECO:0000256" key="8">
    <source>
        <dbReference type="SAM" id="MobiDB-lite"/>
    </source>
</evidence>
<dbReference type="EMBL" id="LGUA01000232">
    <property type="protein sequence ID" value="OAX82973.1"/>
    <property type="molecule type" value="Genomic_DNA"/>
</dbReference>
<dbReference type="InterPro" id="IPR001394">
    <property type="entry name" value="Peptidase_C19_UCH"/>
</dbReference>
<dbReference type="CDD" id="cd02662">
    <property type="entry name" value="Peptidase_C19F"/>
    <property type="match status" value="1"/>
</dbReference>
<dbReference type="PANTHER" id="PTHR24006:SF888">
    <property type="entry name" value="UBIQUITIN CARBOXYL-TERMINAL HYDROLASE 30"/>
    <property type="match status" value="1"/>
</dbReference>
<protein>
    <recommendedName>
        <fullName evidence="3">ubiquitinyl hydrolase 1</fullName>
        <ecNumber evidence="3">3.4.19.12</ecNumber>
    </recommendedName>
</protein>
<evidence type="ECO:0000256" key="7">
    <source>
        <dbReference type="ARBA" id="ARBA00022807"/>
    </source>
</evidence>
<evidence type="ECO:0000256" key="3">
    <source>
        <dbReference type="ARBA" id="ARBA00012759"/>
    </source>
</evidence>
<keyword evidence="5" id="KW-0833">Ubl conjugation pathway</keyword>
<evidence type="ECO:0000313" key="11">
    <source>
        <dbReference type="Proteomes" id="UP000091918"/>
    </source>
</evidence>
<accession>A0A1B7P1R7</accession>
<dbReference type="GO" id="GO:0004843">
    <property type="term" value="F:cysteine-type deubiquitinase activity"/>
    <property type="evidence" value="ECO:0007669"/>
    <property type="project" value="UniProtKB-EC"/>
</dbReference>
<evidence type="ECO:0000259" key="9">
    <source>
        <dbReference type="PROSITE" id="PS50235"/>
    </source>
</evidence>
<feature type="region of interest" description="Disordered" evidence="8">
    <location>
        <begin position="626"/>
        <end position="738"/>
    </location>
</feature>
<dbReference type="SUPFAM" id="SSF54001">
    <property type="entry name" value="Cysteine proteinases"/>
    <property type="match status" value="1"/>
</dbReference>
<dbReference type="InterPro" id="IPR038765">
    <property type="entry name" value="Papain-like_cys_pep_sf"/>
</dbReference>
<dbReference type="InterPro" id="IPR028889">
    <property type="entry name" value="USP"/>
</dbReference>
<keyword evidence="11" id="KW-1185">Reference proteome</keyword>
<dbReference type="Gene3D" id="3.90.70.10">
    <property type="entry name" value="Cysteine proteinases"/>
    <property type="match status" value="1"/>
</dbReference>
<comment type="catalytic activity">
    <reaction evidence="1">
        <text>Thiol-dependent hydrolysis of ester, thioester, amide, peptide and isopeptide bonds formed by the C-terminal Gly of ubiquitin (a 76-residue protein attached to proteins as an intracellular targeting signal).</text>
        <dbReference type="EC" id="3.4.19.12"/>
    </reaction>
</comment>
<comment type="caution">
    <text evidence="10">The sequence shown here is derived from an EMBL/GenBank/DDBJ whole genome shotgun (WGS) entry which is preliminary data.</text>
</comment>
<reference evidence="10 11" key="1">
    <citation type="submission" date="2015-07" db="EMBL/GenBank/DDBJ databases">
        <title>Emmonsia species relationships and genome sequence.</title>
        <authorList>
            <person name="Cuomo C.A."/>
            <person name="Schwartz I.S."/>
            <person name="Kenyon C."/>
            <person name="de Hoog G.S."/>
            <person name="Govender N.P."/>
            <person name="Botha A."/>
            <person name="Moreno L."/>
            <person name="de Vries M."/>
            <person name="Munoz J.F."/>
            <person name="Stielow J.B."/>
        </authorList>
    </citation>
    <scope>NUCLEOTIDE SEQUENCE [LARGE SCALE GENOMIC DNA]</scope>
    <source>
        <strain evidence="10 11">CBS 136260</strain>
    </source>
</reference>
<name>A0A1B7P1R7_9EURO</name>
<feature type="domain" description="USP" evidence="9">
    <location>
        <begin position="153"/>
        <end position="607"/>
    </location>
</feature>
<dbReference type="GO" id="GO:0005634">
    <property type="term" value="C:nucleus"/>
    <property type="evidence" value="ECO:0007669"/>
    <property type="project" value="TreeGrafter"/>
</dbReference>
<feature type="compositionally biased region" description="Polar residues" evidence="8">
    <location>
        <begin position="716"/>
        <end position="738"/>
    </location>
</feature>
<feature type="compositionally biased region" description="Basic and acidic residues" evidence="8">
    <location>
        <begin position="648"/>
        <end position="662"/>
    </location>
</feature>
<keyword evidence="4" id="KW-0645">Protease</keyword>
<dbReference type="GO" id="GO:0005829">
    <property type="term" value="C:cytosol"/>
    <property type="evidence" value="ECO:0007669"/>
    <property type="project" value="TreeGrafter"/>
</dbReference>
<comment type="similarity">
    <text evidence="2">Belongs to the peptidase C19 family.</text>
</comment>
<dbReference type="OrthoDB" id="2020758at2759"/>
<feature type="compositionally biased region" description="Low complexity" evidence="8">
    <location>
        <begin position="683"/>
        <end position="695"/>
    </location>
</feature>
<organism evidence="10 11">
    <name type="scientific">Emergomyces africanus</name>
    <dbReference type="NCBI Taxonomy" id="1955775"/>
    <lineage>
        <taxon>Eukaryota</taxon>
        <taxon>Fungi</taxon>
        <taxon>Dikarya</taxon>
        <taxon>Ascomycota</taxon>
        <taxon>Pezizomycotina</taxon>
        <taxon>Eurotiomycetes</taxon>
        <taxon>Eurotiomycetidae</taxon>
        <taxon>Onygenales</taxon>
        <taxon>Ajellomycetaceae</taxon>
        <taxon>Emergomyces</taxon>
    </lineage>
</organism>
<keyword evidence="6" id="KW-0378">Hydrolase</keyword>
<proteinExistence type="inferred from homology"/>
<sequence length="738" mass="82391">MPSPSDFSSHRHHQRFHLTPLKHSYRDDRFGEWIPDRSKIAYLAISVLLGYYIFKYLDLIASTLLKSAWNIIVFFTPSRIILALDKEGVSDQDTALGASSASLTRRTRHSAKSIAMQRILGLDANSVLTTFPRPRSLSGIGQAFFGLKEPCPPGLGNWDYSCYQNSIIQGFASLRALDKFLEVNLRELGDRDPFYTQTALKEIIDKLNSPSYGGRKLWAPPALKSMSSWQQQDAQEYFSKVVDEVDRELRRASSGLTSDAGFRFVDTQRDSRQVGPFPAYERRQVSDEPKAPGYGEYTCTFRNPLEGLLAQRVGCMRCGWTEGLALIPFNCLTVPLGSNWEYDIRECLDAYTALEPIEGVECAKCTLLRIQGQLEQLLKQIDSDAELVEETSTPLLAETLRNSAETRLKVIQEALENEDFSEKTLSEKCHIPARNRVSSTKSRQAVIARAPKSLVIHVNRSVFNEMTGILRKNYADVRFPKILDLGAWCLGSKSAWETDDVAETWTINPSESMLPRPGSNPEIPHRLYELRAVITHYGRHENGHYICYRKYSVESFPATVPQAVIDADGEKEIAERWFRLSDEDVSLVSESNVLSQGGVFMLFYECIDETPDTATGAVDEEQLGHEGIPLQEISLNSRGDQSGGLRSRNVDIENTDKTENRPDSSGISTGFAASQSSRDSDLSDTTTSSSFTGESRPVVTEKIQPAPVMKTAVAPLQSNQETHSDISMSTSPSMVKAL</sequence>